<dbReference type="Proteomes" id="UP000007306">
    <property type="component" value="Chromosome 12"/>
</dbReference>
<evidence type="ECO:0000256" key="1">
    <source>
        <dbReference type="ARBA" id="ARBA00004049"/>
    </source>
</evidence>
<sequence length="452" mass="48034">MAGDGGNGAADGGGEHLELDFFPSPLLDNFDVLELLDLSVLGDVDDDGAPPAPAPVQMSVDGAGGGRINKPGSSVDDLVEWSTAFGNNCSKIDGEYGGASTSSSAAPAPAPPQEDYCSGCQVLREVVHSNGLEITKLCIHGGVASGEFYHAILDVYRVSASAPAPALAHHSIINFRGRGYDWVKQYLTEYALRRAGGGFAVVQDSLSAFHDALCTTMAPCSSHVGDDDAHRRASSSAAAAAEERTIGNGDHGQLVVHNAAVLPMLESSRCLVAADQAATTNNNGSGDRRLVVLDTTAIQPPASGCILHMAFPSKSYQSSRPTTLPSRYQECTCNPVAYEMDGVRSSLAPICWPELLGYNVTNREKTKQLQLSDIAPYFELPIAKAAKKLDICATALKGICRKHGVLRWPYRKVRSIDRQIATLRRSGNGDATRNEIETLIASRRRIVAGLDQ</sequence>
<keyword evidence="10" id="KW-1185">Reference proteome</keyword>
<evidence type="ECO:0000256" key="6">
    <source>
        <dbReference type="ARBA" id="ARBA00023242"/>
    </source>
</evidence>
<keyword evidence="3" id="KW-0175">Coiled coil</keyword>
<dbReference type="PANTHER" id="PTHR46373:SF5">
    <property type="entry name" value="RWP-RK DOMAIN PROTEIN"/>
    <property type="match status" value="1"/>
</dbReference>
<evidence type="ECO:0000256" key="3">
    <source>
        <dbReference type="ARBA" id="ARBA00023054"/>
    </source>
</evidence>
<dbReference type="Gramene" id="ORGLA12G0062200.1">
    <property type="protein sequence ID" value="ORGLA12G0062200.1"/>
    <property type="gene ID" value="ORGLA12G0062200"/>
</dbReference>
<dbReference type="GO" id="GO:0003700">
    <property type="term" value="F:DNA-binding transcription factor activity"/>
    <property type="evidence" value="ECO:0007669"/>
    <property type="project" value="InterPro"/>
</dbReference>
<dbReference type="InterPro" id="IPR044607">
    <property type="entry name" value="RKD-like"/>
</dbReference>
<comment type="function">
    <text evidence="1">Putative transcription factor.</text>
</comment>
<dbReference type="OMA" id="CIHGGVA"/>
<reference evidence="9" key="1">
    <citation type="submission" date="2015-06" db="UniProtKB">
        <authorList>
            <consortium name="EnsemblPlants"/>
        </authorList>
    </citation>
    <scope>IDENTIFICATION</scope>
</reference>
<dbReference type="EnsemblPlants" id="ORGLA12G0062200.1">
    <property type="protein sequence ID" value="ORGLA12G0062200.1"/>
    <property type="gene ID" value="ORGLA12G0062200"/>
</dbReference>
<feature type="domain" description="RWP-RK" evidence="8">
    <location>
        <begin position="356"/>
        <end position="438"/>
    </location>
</feature>
<dbReference type="STRING" id="4538.I1R516"/>
<keyword evidence="6" id="KW-0539">Nucleus</keyword>
<evidence type="ECO:0000256" key="5">
    <source>
        <dbReference type="ARBA" id="ARBA00023163"/>
    </source>
</evidence>
<dbReference type="PANTHER" id="PTHR46373">
    <property type="entry name" value="PROTEIN RKD4"/>
    <property type="match status" value="1"/>
</dbReference>
<dbReference type="HOGENOM" id="CLU_053052_0_0_1"/>
<evidence type="ECO:0000256" key="4">
    <source>
        <dbReference type="ARBA" id="ARBA00023125"/>
    </source>
</evidence>
<evidence type="ECO:0000313" key="10">
    <source>
        <dbReference type="Proteomes" id="UP000007306"/>
    </source>
</evidence>
<keyword evidence="2" id="KW-0805">Transcription regulation</keyword>
<evidence type="ECO:0000256" key="2">
    <source>
        <dbReference type="ARBA" id="ARBA00023015"/>
    </source>
</evidence>
<dbReference type="Pfam" id="PF02042">
    <property type="entry name" value="RWP-RK"/>
    <property type="match status" value="1"/>
</dbReference>
<evidence type="ECO:0000256" key="7">
    <source>
        <dbReference type="SAM" id="MobiDB-lite"/>
    </source>
</evidence>
<proteinExistence type="predicted"/>
<name>I1R516_ORYGL</name>
<organism evidence="9 10">
    <name type="scientific">Oryza glaberrima</name>
    <name type="common">African rice</name>
    <dbReference type="NCBI Taxonomy" id="4538"/>
    <lineage>
        <taxon>Eukaryota</taxon>
        <taxon>Viridiplantae</taxon>
        <taxon>Streptophyta</taxon>
        <taxon>Embryophyta</taxon>
        <taxon>Tracheophyta</taxon>
        <taxon>Spermatophyta</taxon>
        <taxon>Magnoliopsida</taxon>
        <taxon>Liliopsida</taxon>
        <taxon>Poales</taxon>
        <taxon>Poaceae</taxon>
        <taxon>BOP clade</taxon>
        <taxon>Oryzoideae</taxon>
        <taxon>Oryzeae</taxon>
        <taxon>Oryzinae</taxon>
        <taxon>Oryza</taxon>
    </lineage>
</organism>
<evidence type="ECO:0000259" key="8">
    <source>
        <dbReference type="PROSITE" id="PS51519"/>
    </source>
</evidence>
<dbReference type="eggNOG" id="ENOG502S030">
    <property type="taxonomic scope" value="Eukaryota"/>
</dbReference>
<keyword evidence="4" id="KW-0238">DNA-binding</keyword>
<reference evidence="9 10" key="2">
    <citation type="submission" date="2018-04" db="EMBL/GenBank/DDBJ databases">
        <title>OglaRS2 (Oryza glaberrima Reference Sequence Version 2).</title>
        <authorList>
            <person name="Zhang J."/>
            <person name="Kudrna D."/>
            <person name="Lee S."/>
            <person name="Talag J."/>
            <person name="Rajasekar S."/>
            <person name="Wing R.A."/>
        </authorList>
    </citation>
    <scope>NUCLEOTIDE SEQUENCE [LARGE SCALE GENOMIC DNA]</scope>
    <source>
        <strain evidence="9 10">cv. IRGC 96717</strain>
    </source>
</reference>
<dbReference type="GO" id="GO:0003677">
    <property type="term" value="F:DNA binding"/>
    <property type="evidence" value="ECO:0007669"/>
    <property type="project" value="UniProtKB-KW"/>
</dbReference>
<evidence type="ECO:0000313" key="9">
    <source>
        <dbReference type="EnsemblPlants" id="ORGLA12G0062200.1"/>
    </source>
</evidence>
<dbReference type="InterPro" id="IPR003035">
    <property type="entry name" value="RWP-RK_dom"/>
</dbReference>
<feature type="region of interest" description="Disordered" evidence="7">
    <location>
        <begin position="46"/>
        <end position="66"/>
    </location>
</feature>
<dbReference type="PROSITE" id="PS51519">
    <property type="entry name" value="RWP_RK"/>
    <property type="match status" value="1"/>
</dbReference>
<accession>I1R516</accession>
<keyword evidence="5" id="KW-0804">Transcription</keyword>
<protein>
    <recommendedName>
        <fullName evidence="8">RWP-RK domain-containing protein</fullName>
    </recommendedName>
</protein>
<dbReference type="AlphaFoldDB" id="I1R516"/>